<dbReference type="Gene3D" id="1.10.8.60">
    <property type="match status" value="1"/>
</dbReference>
<dbReference type="EMBL" id="BSOJ01000010">
    <property type="protein sequence ID" value="GLR26002.1"/>
    <property type="molecule type" value="Genomic_DNA"/>
</dbReference>
<dbReference type="PANTHER" id="PTHR34388">
    <property type="entry name" value="DNA POLYMERASE III SUBUNIT DELTA"/>
    <property type="match status" value="1"/>
</dbReference>
<evidence type="ECO:0000256" key="1">
    <source>
        <dbReference type="ARBA" id="ARBA00012417"/>
    </source>
</evidence>
<dbReference type="PANTHER" id="PTHR34388:SF1">
    <property type="entry name" value="DNA POLYMERASE III SUBUNIT DELTA"/>
    <property type="match status" value="1"/>
</dbReference>
<evidence type="ECO:0000256" key="2">
    <source>
        <dbReference type="ARBA" id="ARBA00022679"/>
    </source>
</evidence>
<dbReference type="NCBIfam" id="TIGR01128">
    <property type="entry name" value="holA"/>
    <property type="match status" value="1"/>
</dbReference>
<comment type="similarity">
    <text evidence="6">Belongs to the DNA polymerase HolA subunit family.</text>
</comment>
<dbReference type="InterPro" id="IPR008921">
    <property type="entry name" value="DNA_pol3_clamp-load_cplx_C"/>
</dbReference>
<dbReference type="SUPFAM" id="SSF52540">
    <property type="entry name" value="P-loop containing nucleoside triphosphate hydrolases"/>
    <property type="match status" value="1"/>
</dbReference>
<evidence type="ECO:0000256" key="4">
    <source>
        <dbReference type="ARBA" id="ARBA00022705"/>
    </source>
</evidence>
<gene>
    <name evidence="8" type="primary">holA</name>
    <name evidence="8" type="ORF">GCM10007875_10900</name>
</gene>
<dbReference type="InterPro" id="IPR027417">
    <property type="entry name" value="P-loop_NTPase"/>
</dbReference>
<dbReference type="Proteomes" id="UP001156664">
    <property type="component" value="Unassembled WGS sequence"/>
</dbReference>
<reference evidence="9" key="1">
    <citation type="journal article" date="2019" name="Int. J. Syst. Evol. Microbiol.">
        <title>The Global Catalogue of Microorganisms (GCM) 10K type strain sequencing project: providing services to taxonomists for standard genome sequencing and annotation.</title>
        <authorList>
            <consortium name="The Broad Institute Genomics Platform"/>
            <consortium name="The Broad Institute Genome Sequencing Center for Infectious Disease"/>
            <person name="Wu L."/>
            <person name="Ma J."/>
        </authorList>
    </citation>
    <scope>NUCLEOTIDE SEQUENCE [LARGE SCALE GENOMIC DNA]</scope>
    <source>
        <strain evidence="9">NBRC 105857</strain>
    </source>
</reference>
<organism evidence="8 9">
    <name type="scientific">Limnobacter litoralis</name>
    <dbReference type="NCBI Taxonomy" id="481366"/>
    <lineage>
        <taxon>Bacteria</taxon>
        <taxon>Pseudomonadati</taxon>
        <taxon>Pseudomonadota</taxon>
        <taxon>Betaproteobacteria</taxon>
        <taxon>Burkholderiales</taxon>
        <taxon>Burkholderiaceae</taxon>
        <taxon>Limnobacter</taxon>
    </lineage>
</organism>
<evidence type="ECO:0000313" key="8">
    <source>
        <dbReference type="EMBL" id="GLR26002.1"/>
    </source>
</evidence>
<evidence type="ECO:0000256" key="6">
    <source>
        <dbReference type="ARBA" id="ARBA00034754"/>
    </source>
</evidence>
<dbReference type="Gene3D" id="1.20.272.10">
    <property type="match status" value="1"/>
</dbReference>
<evidence type="ECO:0000256" key="7">
    <source>
        <dbReference type="ARBA" id="ARBA00049244"/>
    </source>
</evidence>
<proteinExistence type="inferred from homology"/>
<evidence type="ECO:0000256" key="5">
    <source>
        <dbReference type="ARBA" id="ARBA00022932"/>
    </source>
</evidence>
<keyword evidence="3" id="KW-0548">Nucleotidyltransferase</keyword>
<protein>
    <recommendedName>
        <fullName evidence="1">DNA-directed DNA polymerase</fullName>
        <ecNumber evidence="1">2.7.7.7</ecNumber>
    </recommendedName>
</protein>
<dbReference type="CDD" id="cd18138">
    <property type="entry name" value="HLD_clamp_pol_III_delta"/>
    <property type="match status" value="1"/>
</dbReference>
<dbReference type="SUPFAM" id="SSF48019">
    <property type="entry name" value="post-AAA+ oligomerization domain-like"/>
    <property type="match status" value="1"/>
</dbReference>
<dbReference type="InterPro" id="IPR005790">
    <property type="entry name" value="DNA_polIII_delta"/>
</dbReference>
<dbReference type="RefSeq" id="WP_284280466.1">
    <property type="nucleotide sequence ID" value="NZ_BSOJ01000010.1"/>
</dbReference>
<keyword evidence="9" id="KW-1185">Reference proteome</keyword>
<comment type="caution">
    <text evidence="8">The sequence shown here is derived from an EMBL/GenBank/DDBJ whole genome shotgun (WGS) entry which is preliminary data.</text>
</comment>
<evidence type="ECO:0000313" key="9">
    <source>
        <dbReference type="Proteomes" id="UP001156664"/>
    </source>
</evidence>
<name>A0ABQ5YRD4_9BURK</name>
<comment type="catalytic activity">
    <reaction evidence="7">
        <text>DNA(n) + a 2'-deoxyribonucleoside 5'-triphosphate = DNA(n+1) + diphosphate</text>
        <dbReference type="Rhea" id="RHEA:22508"/>
        <dbReference type="Rhea" id="RHEA-COMP:17339"/>
        <dbReference type="Rhea" id="RHEA-COMP:17340"/>
        <dbReference type="ChEBI" id="CHEBI:33019"/>
        <dbReference type="ChEBI" id="CHEBI:61560"/>
        <dbReference type="ChEBI" id="CHEBI:173112"/>
        <dbReference type="EC" id="2.7.7.7"/>
    </reaction>
</comment>
<dbReference type="EC" id="2.7.7.7" evidence="1"/>
<evidence type="ECO:0000256" key="3">
    <source>
        <dbReference type="ARBA" id="ARBA00022695"/>
    </source>
</evidence>
<keyword evidence="5" id="KW-0239">DNA-directed DNA polymerase</keyword>
<accession>A0ABQ5YRD4</accession>
<dbReference type="Gene3D" id="3.40.50.300">
    <property type="entry name" value="P-loop containing nucleotide triphosphate hydrolases"/>
    <property type="match status" value="1"/>
</dbReference>
<sequence>MKKIALEHWLKPEQGNPKQPQLFCIFTDEPLFLTQGSDLYRTRLRLNTHFERQVIDADRSLDPQAFLALFSEVSLFGDLSLVELRLTQPKMNKDLAEAIDQACRWMQQGQCDHCLLVTGPRLNKTQEKSAGFSSLLSTGTELVCKAITSANMAQWISQSAERLGLKMSPDGSNWLAERTEGNLLAAHQALEKLAVEHQGAISLEQIQHVASDAARYNVFDLGPSLLAADTRRISRMIDGLRAEGESTVLVLWTLQEEIRAIRETRLQMHRGLPLAQACQQARIWGARQQHIGSALKRHNSASLEELTRWCYTAEKTIKGLLKGEPWTLLELIGMGIAGVSPPARIGIES</sequence>
<keyword evidence="2" id="KW-0808">Transferase</keyword>
<keyword evidence="4" id="KW-0235">DNA replication</keyword>